<evidence type="ECO:0000256" key="5">
    <source>
        <dbReference type="ARBA" id="ARBA00023004"/>
    </source>
</evidence>
<dbReference type="GO" id="GO:0016740">
    <property type="term" value="F:transferase activity"/>
    <property type="evidence" value="ECO:0007669"/>
    <property type="project" value="TreeGrafter"/>
</dbReference>
<keyword evidence="3" id="KW-0949">S-adenosyl-L-methionine</keyword>
<name>A0A942UYT4_9FIRM</name>
<dbReference type="SFLD" id="SFLDS00029">
    <property type="entry name" value="Radical_SAM"/>
    <property type="match status" value="1"/>
</dbReference>
<dbReference type="Pfam" id="PF11823">
    <property type="entry name" value="Se_S_carrier"/>
    <property type="match status" value="1"/>
</dbReference>
<dbReference type="Proteomes" id="UP000724672">
    <property type="component" value="Unassembled WGS sequence"/>
</dbReference>
<dbReference type="InterPro" id="IPR007197">
    <property type="entry name" value="rSAM"/>
</dbReference>
<evidence type="ECO:0000313" key="10">
    <source>
        <dbReference type="Proteomes" id="UP000724672"/>
    </source>
</evidence>
<dbReference type="SMART" id="SM00876">
    <property type="entry name" value="BATS"/>
    <property type="match status" value="1"/>
</dbReference>
<evidence type="ECO:0000313" key="9">
    <source>
        <dbReference type="EMBL" id="MBS4539299.1"/>
    </source>
</evidence>
<dbReference type="SFLD" id="SFLDG01082">
    <property type="entry name" value="B12-binding_domain_containing"/>
    <property type="match status" value="1"/>
</dbReference>
<dbReference type="SUPFAM" id="SSF102114">
    <property type="entry name" value="Radical SAM enzymes"/>
    <property type="match status" value="1"/>
</dbReference>
<dbReference type="GO" id="GO:0044272">
    <property type="term" value="P:sulfur compound biosynthetic process"/>
    <property type="evidence" value="ECO:0007669"/>
    <property type="project" value="UniProtKB-ARBA"/>
</dbReference>
<dbReference type="InterPro" id="IPR034422">
    <property type="entry name" value="HydE/PylB-like"/>
</dbReference>
<keyword evidence="5" id="KW-0408">Iron</keyword>
<comment type="cofactor">
    <cofactor evidence="1">
        <name>[4Fe-4S] cluster</name>
        <dbReference type="ChEBI" id="CHEBI:49883"/>
    </cofactor>
</comment>
<dbReference type="PROSITE" id="PS51918">
    <property type="entry name" value="RADICAL_SAM"/>
    <property type="match status" value="1"/>
</dbReference>
<comment type="cofactor">
    <cofactor evidence="7">
        <name>[2Fe-2S] cluster</name>
        <dbReference type="ChEBI" id="CHEBI:190135"/>
    </cofactor>
</comment>
<dbReference type="InterPro" id="IPR010722">
    <property type="entry name" value="BATS_dom"/>
</dbReference>
<organism evidence="9 10">
    <name type="scientific">Anaeromonas frigoriresistens</name>
    <dbReference type="NCBI Taxonomy" id="2683708"/>
    <lineage>
        <taxon>Bacteria</taxon>
        <taxon>Bacillati</taxon>
        <taxon>Bacillota</taxon>
        <taxon>Tissierellia</taxon>
        <taxon>Tissierellales</taxon>
        <taxon>Thermohalobacteraceae</taxon>
        <taxon>Anaeromonas</taxon>
    </lineage>
</organism>
<evidence type="ECO:0000256" key="3">
    <source>
        <dbReference type="ARBA" id="ARBA00022691"/>
    </source>
</evidence>
<keyword evidence="6" id="KW-0411">Iron-sulfur</keyword>
<dbReference type="Pfam" id="PF04055">
    <property type="entry name" value="Radical_SAM"/>
    <property type="match status" value="1"/>
</dbReference>
<accession>A0A942UYT4</accession>
<dbReference type="AlphaFoldDB" id="A0A942UYT4"/>
<dbReference type="Gene3D" id="3.20.20.70">
    <property type="entry name" value="Aldolase class I"/>
    <property type="match status" value="1"/>
</dbReference>
<dbReference type="NCBIfam" id="TIGR03956">
    <property type="entry name" value="rSAM_HydE"/>
    <property type="match status" value="1"/>
</dbReference>
<keyword evidence="10" id="KW-1185">Reference proteome</keyword>
<dbReference type="SFLD" id="SFLDG01060">
    <property type="entry name" value="BATS_domain_containing"/>
    <property type="match status" value="1"/>
</dbReference>
<dbReference type="InterPro" id="IPR006638">
    <property type="entry name" value="Elp3/MiaA/NifB-like_rSAM"/>
</dbReference>
<dbReference type="PANTHER" id="PTHR43726:SF1">
    <property type="entry name" value="BIOTIN SYNTHASE"/>
    <property type="match status" value="1"/>
</dbReference>
<gene>
    <name evidence="9" type="primary">hydE</name>
    <name evidence="9" type="ORF">GOQ27_12560</name>
</gene>
<evidence type="ECO:0000256" key="6">
    <source>
        <dbReference type="ARBA" id="ARBA00023014"/>
    </source>
</evidence>
<proteinExistence type="predicted"/>
<dbReference type="InterPro" id="IPR024021">
    <property type="entry name" value="FeFe-hyd_HydE_rSAM"/>
</dbReference>
<sequence length="451" mass="51901">MSILNKFIKNNFQKPYILVCSSKTHMMYAKDILDKNIVSNELIPTPKGFGEICTTAIKFDFKDKKEIENLIKKSKIEYKGIYSLDNRYRYDLSSVLEMNISDDMKKIINKVQNNEDISKKDVLYLLNRETEEEYNALITTADIIRKECVGDRIELRAAVEFSNYCIKNCNYCGLRKDSKQHRYRMSEEEILEEVDYLYKIGIKTVILQSGEDPFYTTDKLLNIIKSIKEKYRMGITLSVGERTEKEYRLFSEAGVNNYLLKIETYSKRLFDYIHPDDDLDTRVQHTTWIKEAGMRVGSGGMIGLPTQTLEEIADVILFQRDFGVHMIGFGPFLPAKGTPYENYSKSDLKLNLKVVAITRIICQNVFIPATTAIASLNSLGQTLALEAGANTIMLISTPKALRENYGIYSNKNMVDLDFAIQSTLDSKRKLPKYLNYSYIEELGYKIDNSIK</sequence>
<evidence type="ECO:0000256" key="4">
    <source>
        <dbReference type="ARBA" id="ARBA00022723"/>
    </source>
</evidence>
<protein>
    <submittedName>
        <fullName evidence="9">[FeFe] hydrogenase H-cluster radical SAM maturase HydE</fullName>
    </submittedName>
</protein>
<evidence type="ECO:0000256" key="7">
    <source>
        <dbReference type="ARBA" id="ARBA00034078"/>
    </source>
</evidence>
<dbReference type="RefSeq" id="WP_203367224.1">
    <property type="nucleotide sequence ID" value="NZ_WSFT01000047.1"/>
</dbReference>
<dbReference type="GO" id="GO:0051539">
    <property type="term" value="F:4 iron, 4 sulfur cluster binding"/>
    <property type="evidence" value="ECO:0007669"/>
    <property type="project" value="UniProtKB-KW"/>
</dbReference>
<keyword evidence="4" id="KW-0479">Metal-binding</keyword>
<comment type="caution">
    <text evidence="9">The sequence shown here is derived from an EMBL/GenBank/DDBJ whole genome shotgun (WGS) entry which is preliminary data.</text>
</comment>
<dbReference type="InterPro" id="IPR021778">
    <property type="entry name" value="Se/S_carrier-like"/>
</dbReference>
<keyword evidence="2" id="KW-0004">4Fe-4S</keyword>
<feature type="domain" description="Radical SAM core" evidence="8">
    <location>
        <begin position="151"/>
        <end position="372"/>
    </location>
</feature>
<dbReference type="InterPro" id="IPR058240">
    <property type="entry name" value="rSAM_sf"/>
</dbReference>
<dbReference type="SFLD" id="SFLDG01280">
    <property type="entry name" value="HydE/PylB-like"/>
    <property type="match status" value="1"/>
</dbReference>
<dbReference type="GO" id="GO:0046872">
    <property type="term" value="F:metal ion binding"/>
    <property type="evidence" value="ECO:0007669"/>
    <property type="project" value="UniProtKB-KW"/>
</dbReference>
<evidence type="ECO:0000256" key="2">
    <source>
        <dbReference type="ARBA" id="ARBA00022485"/>
    </source>
</evidence>
<dbReference type="InterPro" id="IPR013785">
    <property type="entry name" value="Aldolase_TIM"/>
</dbReference>
<dbReference type="CDD" id="cd01335">
    <property type="entry name" value="Radical_SAM"/>
    <property type="match status" value="1"/>
</dbReference>
<evidence type="ECO:0000259" key="8">
    <source>
        <dbReference type="PROSITE" id="PS51918"/>
    </source>
</evidence>
<reference evidence="9" key="1">
    <citation type="submission" date="2019-12" db="EMBL/GenBank/DDBJ databases">
        <title>Clostridiaceae gen. nov. sp. nov., isolated from sediment in Xinjiang, China.</title>
        <authorList>
            <person name="Zhang R."/>
        </authorList>
    </citation>
    <scope>NUCLEOTIDE SEQUENCE</scope>
    <source>
        <strain evidence="9">D2Q-11</strain>
    </source>
</reference>
<dbReference type="EMBL" id="WSFT01000047">
    <property type="protein sequence ID" value="MBS4539299.1"/>
    <property type="molecule type" value="Genomic_DNA"/>
</dbReference>
<dbReference type="GO" id="GO:0042364">
    <property type="term" value="P:water-soluble vitamin biosynthetic process"/>
    <property type="evidence" value="ECO:0007669"/>
    <property type="project" value="UniProtKB-ARBA"/>
</dbReference>
<dbReference type="PANTHER" id="PTHR43726">
    <property type="entry name" value="3-METHYLORNITHINE SYNTHASE"/>
    <property type="match status" value="1"/>
</dbReference>
<dbReference type="SMART" id="SM00729">
    <property type="entry name" value="Elp3"/>
    <property type="match status" value="1"/>
</dbReference>
<evidence type="ECO:0000256" key="1">
    <source>
        <dbReference type="ARBA" id="ARBA00001966"/>
    </source>
</evidence>